<comment type="caution">
    <text evidence="3">The sequence shown here is derived from an EMBL/GenBank/DDBJ whole genome shotgun (WGS) entry which is preliminary data.</text>
</comment>
<feature type="compositionally biased region" description="Basic residues" evidence="1">
    <location>
        <begin position="296"/>
        <end position="305"/>
    </location>
</feature>
<feature type="region of interest" description="Disordered" evidence="1">
    <location>
        <begin position="282"/>
        <end position="311"/>
    </location>
</feature>
<sequence>MILAQTALGLLWLAKSSLGCTPPNCLASETLEPRFFKDEAKSQRVLKRYGPFTAPGMSDHHGMKQFVSIMAPPCNDCLVTHIQAGLEYPNGSYANVNTGMWLHHVVVVNMNRSSTVCPSNAEPMFASGNERTAANICVNGTQKAGYHILPTDTTFALVAELMNDKMEARDAVVTIDWEFVPASSASSSSFKHATPIWLDIDGICPGSSEVPVPDGGSSKVFSLSLSPPWTSSFSAEILWVMSHLHDGGETLQVTKNSSPVVCDSVARYGETDAYVVTEVHDHNTPSEGGSGSGHHGGQHGVKRRAAAAPAHTTRMTHISSMSSCALLGKQMNVGDEWTITANYNLTDHAPMTEGDGLAPVMGISIMYVVKG</sequence>
<feature type="chain" id="PRO_5042289033" description="Lytic polysaccharide monooxygenase" evidence="2">
    <location>
        <begin position="20"/>
        <end position="371"/>
    </location>
</feature>
<accession>A0AAE0I0C1</accession>
<evidence type="ECO:0000313" key="3">
    <source>
        <dbReference type="EMBL" id="KAK3316258.1"/>
    </source>
</evidence>
<protein>
    <recommendedName>
        <fullName evidence="5">Lytic polysaccharide monooxygenase</fullName>
    </recommendedName>
</protein>
<keyword evidence="2" id="KW-0732">Signal</keyword>
<organism evidence="3 4">
    <name type="scientific">Apodospora peruviana</name>
    <dbReference type="NCBI Taxonomy" id="516989"/>
    <lineage>
        <taxon>Eukaryota</taxon>
        <taxon>Fungi</taxon>
        <taxon>Dikarya</taxon>
        <taxon>Ascomycota</taxon>
        <taxon>Pezizomycotina</taxon>
        <taxon>Sordariomycetes</taxon>
        <taxon>Sordariomycetidae</taxon>
        <taxon>Sordariales</taxon>
        <taxon>Lasiosphaeriaceae</taxon>
        <taxon>Apodospora</taxon>
    </lineage>
</organism>
<evidence type="ECO:0008006" key="5">
    <source>
        <dbReference type="Google" id="ProtNLM"/>
    </source>
</evidence>
<proteinExistence type="predicted"/>
<keyword evidence="4" id="KW-1185">Reference proteome</keyword>
<dbReference type="AlphaFoldDB" id="A0AAE0I0C1"/>
<name>A0AAE0I0C1_9PEZI</name>
<evidence type="ECO:0000256" key="1">
    <source>
        <dbReference type="SAM" id="MobiDB-lite"/>
    </source>
</evidence>
<dbReference type="Proteomes" id="UP001283341">
    <property type="component" value="Unassembled WGS sequence"/>
</dbReference>
<reference evidence="3" key="1">
    <citation type="journal article" date="2023" name="Mol. Phylogenet. Evol.">
        <title>Genome-scale phylogeny and comparative genomics of the fungal order Sordariales.</title>
        <authorList>
            <person name="Hensen N."/>
            <person name="Bonometti L."/>
            <person name="Westerberg I."/>
            <person name="Brannstrom I.O."/>
            <person name="Guillou S."/>
            <person name="Cros-Aarteil S."/>
            <person name="Calhoun S."/>
            <person name="Haridas S."/>
            <person name="Kuo A."/>
            <person name="Mondo S."/>
            <person name="Pangilinan J."/>
            <person name="Riley R."/>
            <person name="LaButti K."/>
            <person name="Andreopoulos B."/>
            <person name="Lipzen A."/>
            <person name="Chen C."/>
            <person name="Yan M."/>
            <person name="Daum C."/>
            <person name="Ng V."/>
            <person name="Clum A."/>
            <person name="Steindorff A."/>
            <person name="Ohm R.A."/>
            <person name="Martin F."/>
            <person name="Silar P."/>
            <person name="Natvig D.O."/>
            <person name="Lalanne C."/>
            <person name="Gautier V."/>
            <person name="Ament-Velasquez S.L."/>
            <person name="Kruys A."/>
            <person name="Hutchinson M.I."/>
            <person name="Powell A.J."/>
            <person name="Barry K."/>
            <person name="Miller A.N."/>
            <person name="Grigoriev I.V."/>
            <person name="Debuchy R."/>
            <person name="Gladieux P."/>
            <person name="Hiltunen Thoren M."/>
            <person name="Johannesson H."/>
        </authorList>
    </citation>
    <scope>NUCLEOTIDE SEQUENCE</scope>
    <source>
        <strain evidence="3">CBS 118394</strain>
    </source>
</reference>
<evidence type="ECO:0000313" key="4">
    <source>
        <dbReference type="Proteomes" id="UP001283341"/>
    </source>
</evidence>
<feature type="signal peptide" evidence="2">
    <location>
        <begin position="1"/>
        <end position="19"/>
    </location>
</feature>
<gene>
    <name evidence="3" type="ORF">B0H66DRAFT_560838</name>
</gene>
<evidence type="ECO:0000256" key="2">
    <source>
        <dbReference type="SAM" id="SignalP"/>
    </source>
</evidence>
<dbReference type="EMBL" id="JAUEDM010000005">
    <property type="protein sequence ID" value="KAK3316258.1"/>
    <property type="molecule type" value="Genomic_DNA"/>
</dbReference>
<reference evidence="3" key="2">
    <citation type="submission" date="2023-06" db="EMBL/GenBank/DDBJ databases">
        <authorList>
            <consortium name="Lawrence Berkeley National Laboratory"/>
            <person name="Haridas S."/>
            <person name="Hensen N."/>
            <person name="Bonometti L."/>
            <person name="Westerberg I."/>
            <person name="Brannstrom I.O."/>
            <person name="Guillou S."/>
            <person name="Cros-Aarteil S."/>
            <person name="Calhoun S."/>
            <person name="Kuo A."/>
            <person name="Mondo S."/>
            <person name="Pangilinan J."/>
            <person name="Riley R."/>
            <person name="Labutti K."/>
            <person name="Andreopoulos B."/>
            <person name="Lipzen A."/>
            <person name="Chen C."/>
            <person name="Yanf M."/>
            <person name="Daum C."/>
            <person name="Ng V."/>
            <person name="Clum A."/>
            <person name="Steindorff A."/>
            <person name="Ohm R."/>
            <person name="Martin F."/>
            <person name="Silar P."/>
            <person name="Natvig D."/>
            <person name="Lalanne C."/>
            <person name="Gautier V."/>
            <person name="Ament-Velasquez S.L."/>
            <person name="Kruys A."/>
            <person name="Hutchinson M.I."/>
            <person name="Powell A.J."/>
            <person name="Barry K."/>
            <person name="Miller A.N."/>
            <person name="Grigoriev I.V."/>
            <person name="Debuchy R."/>
            <person name="Gladieux P."/>
            <person name="Thoren M.H."/>
            <person name="Johannesson H."/>
        </authorList>
    </citation>
    <scope>NUCLEOTIDE SEQUENCE</scope>
    <source>
        <strain evidence="3">CBS 118394</strain>
    </source>
</reference>